<dbReference type="RefSeq" id="WP_419151149.1">
    <property type="nucleotide sequence ID" value="NZ_JAUSTR010000001.1"/>
</dbReference>
<dbReference type="EMBL" id="JAUSTR010000001">
    <property type="protein sequence ID" value="MDQ0161366.1"/>
    <property type="molecule type" value="Genomic_DNA"/>
</dbReference>
<gene>
    <name evidence="2" type="ORF">J2S06_000436</name>
</gene>
<reference evidence="2 3" key="1">
    <citation type="submission" date="2023-07" db="EMBL/GenBank/DDBJ databases">
        <title>Genomic Encyclopedia of Type Strains, Phase IV (KMG-IV): sequencing the most valuable type-strain genomes for metagenomic binning, comparative biology and taxonomic classification.</title>
        <authorList>
            <person name="Goeker M."/>
        </authorList>
    </citation>
    <scope>NUCLEOTIDE SEQUENCE [LARGE SCALE GENOMIC DNA]</scope>
    <source>
        <strain evidence="2 3">DSM 19092</strain>
    </source>
</reference>
<sequence>MSTNDYLKFITEQVIKFMDTPKEERKIQRKKRKSENPSFLNVWFGIIPFSIALSIKKRKKRTQ</sequence>
<keyword evidence="1" id="KW-0812">Transmembrane</keyword>
<dbReference type="InterPro" id="IPR025622">
    <property type="entry name" value="YqzE"/>
</dbReference>
<proteinExistence type="predicted"/>
<keyword evidence="1" id="KW-0472">Membrane</keyword>
<keyword evidence="3" id="KW-1185">Reference proteome</keyword>
<evidence type="ECO:0000313" key="3">
    <source>
        <dbReference type="Proteomes" id="UP001225646"/>
    </source>
</evidence>
<comment type="caution">
    <text evidence="2">The sequence shown here is derived from an EMBL/GenBank/DDBJ whole genome shotgun (WGS) entry which is preliminary data.</text>
</comment>
<protein>
    <recommendedName>
        <fullName evidence="4">YqzE family protein</fullName>
    </recommendedName>
</protein>
<accession>A0ABT9VK69</accession>
<evidence type="ECO:0000256" key="1">
    <source>
        <dbReference type="SAM" id="Phobius"/>
    </source>
</evidence>
<organism evidence="2 3">
    <name type="scientific">Aeribacillus alveayuensis</name>
    <dbReference type="NCBI Taxonomy" id="279215"/>
    <lineage>
        <taxon>Bacteria</taxon>
        <taxon>Bacillati</taxon>
        <taxon>Bacillota</taxon>
        <taxon>Bacilli</taxon>
        <taxon>Bacillales</taxon>
        <taxon>Bacillaceae</taxon>
        <taxon>Aeribacillus</taxon>
    </lineage>
</organism>
<keyword evidence="1" id="KW-1133">Transmembrane helix</keyword>
<evidence type="ECO:0008006" key="4">
    <source>
        <dbReference type="Google" id="ProtNLM"/>
    </source>
</evidence>
<evidence type="ECO:0000313" key="2">
    <source>
        <dbReference type="EMBL" id="MDQ0161366.1"/>
    </source>
</evidence>
<dbReference type="Proteomes" id="UP001225646">
    <property type="component" value="Unassembled WGS sequence"/>
</dbReference>
<name>A0ABT9VK69_9BACI</name>
<feature type="transmembrane region" description="Helical" evidence="1">
    <location>
        <begin position="38"/>
        <end position="55"/>
    </location>
</feature>
<dbReference type="Pfam" id="PF14038">
    <property type="entry name" value="YqzE"/>
    <property type="match status" value="1"/>
</dbReference>